<feature type="region of interest" description="Disordered" evidence="1">
    <location>
        <begin position="638"/>
        <end position="660"/>
    </location>
</feature>
<evidence type="ECO:0000313" key="3">
    <source>
        <dbReference type="Proteomes" id="UP000613113"/>
    </source>
</evidence>
<accession>A0ABR6YJW7</accession>
<proteinExistence type="predicted"/>
<evidence type="ECO:0000313" key="2">
    <source>
        <dbReference type="EMBL" id="MBC3884192.1"/>
    </source>
</evidence>
<dbReference type="Proteomes" id="UP000613113">
    <property type="component" value="Unassembled WGS sequence"/>
</dbReference>
<dbReference type="InterPro" id="IPR012434">
    <property type="entry name" value="DUF1631"/>
</dbReference>
<keyword evidence="3" id="KW-1185">Reference proteome</keyword>
<dbReference type="Pfam" id="PF07793">
    <property type="entry name" value="DUF1631"/>
    <property type="match status" value="1"/>
</dbReference>
<dbReference type="RefSeq" id="WP_186861797.1">
    <property type="nucleotide sequence ID" value="NZ_JACOGC010000001.1"/>
</dbReference>
<organism evidence="2 3">
    <name type="scientific">Undibacterium griseum</name>
    <dbReference type="NCBI Taxonomy" id="2762295"/>
    <lineage>
        <taxon>Bacteria</taxon>
        <taxon>Pseudomonadati</taxon>
        <taxon>Pseudomonadota</taxon>
        <taxon>Betaproteobacteria</taxon>
        <taxon>Burkholderiales</taxon>
        <taxon>Oxalobacteraceae</taxon>
        <taxon>Undibacterium</taxon>
    </lineage>
</organism>
<reference evidence="2 3" key="1">
    <citation type="submission" date="2020-08" db="EMBL/GenBank/DDBJ databases">
        <title>Novel species isolated from subtropical streams in China.</title>
        <authorList>
            <person name="Lu H."/>
        </authorList>
    </citation>
    <scope>NUCLEOTIDE SEQUENCE [LARGE SCALE GENOMIC DNA]</scope>
    <source>
        <strain evidence="2 3">FT31W</strain>
    </source>
</reference>
<gene>
    <name evidence="2" type="ORF">H8K27_03520</name>
</gene>
<evidence type="ECO:0000256" key="1">
    <source>
        <dbReference type="SAM" id="MobiDB-lite"/>
    </source>
</evidence>
<name>A0ABR6YJW7_9BURK</name>
<dbReference type="EMBL" id="JACOGC010000001">
    <property type="protein sequence ID" value="MBC3884192.1"/>
    <property type="molecule type" value="Genomic_DNA"/>
</dbReference>
<feature type="compositionally biased region" description="Basic and acidic residues" evidence="1">
    <location>
        <begin position="245"/>
        <end position="256"/>
    </location>
</feature>
<protein>
    <submittedName>
        <fullName evidence="2">DUF1631 family protein</fullName>
    </submittedName>
</protein>
<feature type="compositionally biased region" description="Basic and acidic residues" evidence="1">
    <location>
        <begin position="638"/>
        <end position="647"/>
    </location>
</feature>
<feature type="region of interest" description="Disordered" evidence="1">
    <location>
        <begin position="233"/>
        <end position="259"/>
    </location>
</feature>
<comment type="caution">
    <text evidence="2">The sequence shown here is derived from an EMBL/GenBank/DDBJ whole genome shotgun (WGS) entry which is preliminary data.</text>
</comment>
<sequence>MISSKKQQTSSAAASAANGELLSGLIPVAVQPVLAQLDAFSGRLSNAMLAVSEHSMDSREAMLCFHAGQLLKKHAYAFYHIATKEIETVFRHEMRNLLQTGELTRTRDESDDQDLSLVSYEEMDKKLALSRISRAIELENAEQYAALNMRLSHVLGRDTLSITQNPFRPDNVLQALYNSWCQFDPEENTHELILPLLSADILFDLAPVLYELNSVLAGKGILPDLQESYRIRQASAKKAHPAPSPEREKRQPDSKGDGFGLQQKLNRYFSAGQPPAPQAVYAATGQEAQASPQPFAQAMQTAGYPSSAAPAYPAQSPFFQHLAGLQHSLKLNQLMAEAKDILRLSQIREHFPEMASSGVEKHTFDLLAQVFDNVFRNNAIPQPVKELISVLQVPVLKVALIDQDFFFKEQHPARRLIDLLSRYSPALDQDKAQDDPLFQAMQKNVQRVSKEFNQEIALFDEVVTDLESFIAKEETADAEALQTPIQQALRNEKIKQANIAANHEVALRIGTGEVVAFVEAFLENRWIKVLTLAYSIQEEKPHAAEDALRTMDDLIWSVKPKITLQERQALLNRLPAILARLNKWLSLIKWQDEDRVRFFAELAECHASIVRAPLELSPDKQLELAVEAAQQAAERRLEKRAEAEKKAAHQVSEDNDESSRQVHQLERGIWINYMPVAGQELIRVRLAWVSPMRSLYIFTSSQKEKSFSIPVKALEQAFREQRAQVLNLDKVMNQALLEALETMPEAVPDAAEPVTDEQVASAA</sequence>